<name>A0AAD7NJ14_9AGAR</name>
<gene>
    <name evidence="2" type="ORF">DFH07DRAFT_956572</name>
</gene>
<keyword evidence="1" id="KW-0732">Signal</keyword>
<proteinExistence type="predicted"/>
<reference evidence="2" key="1">
    <citation type="submission" date="2023-03" db="EMBL/GenBank/DDBJ databases">
        <title>Massive genome expansion in bonnet fungi (Mycena s.s.) driven by repeated elements and novel gene families across ecological guilds.</title>
        <authorList>
            <consortium name="Lawrence Berkeley National Laboratory"/>
            <person name="Harder C.B."/>
            <person name="Miyauchi S."/>
            <person name="Viragh M."/>
            <person name="Kuo A."/>
            <person name="Thoen E."/>
            <person name="Andreopoulos B."/>
            <person name="Lu D."/>
            <person name="Skrede I."/>
            <person name="Drula E."/>
            <person name="Henrissat B."/>
            <person name="Morin E."/>
            <person name="Kohler A."/>
            <person name="Barry K."/>
            <person name="LaButti K."/>
            <person name="Morin E."/>
            <person name="Salamov A."/>
            <person name="Lipzen A."/>
            <person name="Mereny Z."/>
            <person name="Hegedus B."/>
            <person name="Baldrian P."/>
            <person name="Stursova M."/>
            <person name="Weitz H."/>
            <person name="Taylor A."/>
            <person name="Grigoriev I.V."/>
            <person name="Nagy L.G."/>
            <person name="Martin F."/>
            <person name="Kauserud H."/>
        </authorList>
    </citation>
    <scope>NUCLEOTIDE SEQUENCE</scope>
    <source>
        <strain evidence="2">CBHHK188m</strain>
    </source>
</reference>
<dbReference type="Proteomes" id="UP001215280">
    <property type="component" value="Unassembled WGS sequence"/>
</dbReference>
<evidence type="ECO:0000313" key="2">
    <source>
        <dbReference type="EMBL" id="KAJ7763198.1"/>
    </source>
</evidence>
<protein>
    <submittedName>
        <fullName evidence="2">Uncharacterized protein</fullName>
    </submittedName>
</protein>
<evidence type="ECO:0000313" key="3">
    <source>
        <dbReference type="Proteomes" id="UP001215280"/>
    </source>
</evidence>
<organism evidence="2 3">
    <name type="scientific">Mycena maculata</name>
    <dbReference type="NCBI Taxonomy" id="230809"/>
    <lineage>
        <taxon>Eukaryota</taxon>
        <taxon>Fungi</taxon>
        <taxon>Dikarya</taxon>
        <taxon>Basidiomycota</taxon>
        <taxon>Agaricomycotina</taxon>
        <taxon>Agaricomycetes</taxon>
        <taxon>Agaricomycetidae</taxon>
        <taxon>Agaricales</taxon>
        <taxon>Marasmiineae</taxon>
        <taxon>Mycenaceae</taxon>
        <taxon>Mycena</taxon>
    </lineage>
</organism>
<evidence type="ECO:0000256" key="1">
    <source>
        <dbReference type="SAM" id="SignalP"/>
    </source>
</evidence>
<feature type="signal peptide" evidence="1">
    <location>
        <begin position="1"/>
        <end position="16"/>
    </location>
</feature>
<accession>A0AAD7NJ14</accession>
<keyword evidence="3" id="KW-1185">Reference proteome</keyword>
<dbReference type="AlphaFoldDB" id="A0AAD7NJ14"/>
<comment type="caution">
    <text evidence="2">The sequence shown here is derived from an EMBL/GenBank/DDBJ whole genome shotgun (WGS) entry which is preliminary data.</text>
</comment>
<dbReference type="EMBL" id="JARJLG010000041">
    <property type="protein sequence ID" value="KAJ7763198.1"/>
    <property type="molecule type" value="Genomic_DNA"/>
</dbReference>
<sequence length="346" mass="36530">MFSTTVFFVLVSGVLAQNNDWTKPCLDGECFWDLPDTGVSGTLRVWGASTAISDITTAARWTILDCDPNAMAQDIRLVCTGAASSCNHLFQGASGATNTLVRLPADCGKSPFAHMSRNWIHENQTVPANVASQLARRDTLLVQGLSVDNDFDAVDPTNGNVSIAIAGTTIPGQAGNLTVTPPPADSRRRSRIQRRGLFSFIENAFKQFNDFNDTVTHTLPPLNIDKTLPVFTQSVSCPAPGPSASMKVNAVVSVGMTAEGTFIPPSLSAIGIFSGLDATMTGTMKLSGSATGSIDSGPITVFSVGIPGLDFPGILTIGPTFQIQAQATAILDIVEIARVRELTELN</sequence>
<feature type="chain" id="PRO_5042214297" evidence="1">
    <location>
        <begin position="17"/>
        <end position="346"/>
    </location>
</feature>